<gene>
    <name evidence="1" type="ORF">LCGC14_2723380</name>
</gene>
<name>A0A0F9C182_9ZZZZ</name>
<proteinExistence type="predicted"/>
<feature type="non-terminal residue" evidence="1">
    <location>
        <position position="1"/>
    </location>
</feature>
<reference evidence="1" key="1">
    <citation type="journal article" date="2015" name="Nature">
        <title>Complex archaea that bridge the gap between prokaryotes and eukaryotes.</title>
        <authorList>
            <person name="Spang A."/>
            <person name="Saw J.H."/>
            <person name="Jorgensen S.L."/>
            <person name="Zaremba-Niedzwiedzka K."/>
            <person name="Martijn J."/>
            <person name="Lind A.E."/>
            <person name="van Eijk R."/>
            <person name="Schleper C."/>
            <person name="Guy L."/>
            <person name="Ettema T.J."/>
        </authorList>
    </citation>
    <scope>NUCLEOTIDE SEQUENCE</scope>
</reference>
<dbReference type="EMBL" id="LAZR01049119">
    <property type="protein sequence ID" value="KKK90401.1"/>
    <property type="molecule type" value="Genomic_DNA"/>
</dbReference>
<dbReference type="AlphaFoldDB" id="A0A0F9C182"/>
<evidence type="ECO:0000313" key="1">
    <source>
        <dbReference type="EMBL" id="KKK90401.1"/>
    </source>
</evidence>
<comment type="caution">
    <text evidence="1">The sequence shown here is derived from an EMBL/GenBank/DDBJ whole genome shotgun (WGS) entry which is preliminary data.</text>
</comment>
<accession>A0A0F9C182</accession>
<evidence type="ECO:0008006" key="2">
    <source>
        <dbReference type="Google" id="ProtNLM"/>
    </source>
</evidence>
<protein>
    <recommendedName>
        <fullName evidence="2">PD-(D/E)XK endonuclease-like domain-containing protein</fullName>
    </recommendedName>
</protein>
<organism evidence="1">
    <name type="scientific">marine sediment metagenome</name>
    <dbReference type="NCBI Taxonomy" id="412755"/>
    <lineage>
        <taxon>unclassified sequences</taxon>
        <taxon>metagenomes</taxon>
        <taxon>ecological metagenomes</taxon>
    </lineage>
</organism>
<sequence length="286" mass="32565">MKKTIKINASVSATIATGSYQNLKPGFLIEETIEDEGKTSDNYKNDVYLKERARELYDIAYGLLKEVENNAIIERIERERADLRFVASPTSGKMLPSVTSIINYDADFFVPAEDLRQYASAGQITHSRVAEFIKTGEWKDAKDISDVWTDLIVVTKGSLKLPLNTGNFPIFLQKYPIEKMENGYRGFDDKVGYCGEPDIFGIPQFKEAEQIKSIIDIKRTASKIKDGIQVALYCNLFNLEQGIIIPLNDKTSQGYSKPIIYDKKSLEGYYKMGLEKRESFRRRYGI</sequence>